<protein>
    <submittedName>
        <fullName evidence="2">Heat shock factor 2-binding protein</fullName>
    </submittedName>
</protein>
<dbReference type="PANTHER" id="PTHR15434">
    <property type="entry name" value="HEAT SHOCK FACTOR 2-BINDING PROTEIN"/>
    <property type="match status" value="1"/>
</dbReference>
<dbReference type="InterPro" id="IPR016024">
    <property type="entry name" value="ARM-type_fold"/>
</dbReference>
<evidence type="ECO:0000256" key="1">
    <source>
        <dbReference type="SAM" id="MobiDB-lite"/>
    </source>
</evidence>
<sequence>MPMVLVDYKYMTCVDYNAHGSRGLQVLLRGTGSMLHPGALTRSRGADLSAVGRPVQGAPAVARVLRRQVFRVRELLDQSDQRADVSLPTRAVHREPAGEQLLVQSAALRHQGGGSHPVPVPRSWTQTVQTKEISFSPRGDHKTRTGRRGTGVSPSTSRLFFFQALGLRTGSERDPWTDPSPGGTLKLLPSCVRNKPLSLRLQEQRGRKRTTIKMAASLGGKLPALSHDSKRKARKQGGFVRVRKSDLEKLTTEVMQLRDFLPRVLNGDLIHMLHTARAAHTASQTLESFVMSLDEELKTQTEDYNSHEHQFVLAVAGTITNVAAVACGRDFLSISAHALLDTLMRLLELMTPGVFPKLKVLMLMTLYNVSISVKGLKCISENPGLLALIRTLLDDADWEVCLHSLRLLQSVLLEEEVLLLLGSSLLDPDLQAQIVRLTSSGQPGLRRAAQQSLEDLLGLQQLPQVNSTGPLSSSHLQPCVCHGPHDS</sequence>
<dbReference type="PANTHER" id="PTHR15434:SF2">
    <property type="entry name" value="HEAT SHOCK FACTOR 2-BINDING PROTEIN"/>
    <property type="match status" value="1"/>
</dbReference>
<feature type="region of interest" description="Disordered" evidence="1">
    <location>
        <begin position="134"/>
        <end position="153"/>
    </location>
</feature>
<keyword evidence="2" id="KW-0346">Stress response</keyword>
<evidence type="ECO:0000313" key="3">
    <source>
        <dbReference type="Proteomes" id="UP000314294"/>
    </source>
</evidence>
<accession>A0A4Z2FP76</accession>
<comment type="caution">
    <text evidence="2">The sequence shown here is derived from an EMBL/GenBank/DDBJ whole genome shotgun (WGS) entry which is preliminary data.</text>
</comment>
<reference evidence="2 3" key="1">
    <citation type="submission" date="2019-03" db="EMBL/GenBank/DDBJ databases">
        <title>First draft genome of Liparis tanakae, snailfish: a comprehensive survey of snailfish specific genes.</title>
        <authorList>
            <person name="Kim W."/>
            <person name="Song I."/>
            <person name="Jeong J.-H."/>
            <person name="Kim D."/>
            <person name="Kim S."/>
            <person name="Ryu S."/>
            <person name="Song J.Y."/>
            <person name="Lee S.K."/>
        </authorList>
    </citation>
    <scope>NUCLEOTIDE SEQUENCE [LARGE SCALE GENOMIC DNA]</scope>
    <source>
        <tissue evidence="2">Muscle</tissue>
    </source>
</reference>
<proteinExistence type="predicted"/>
<gene>
    <name evidence="2" type="primary">HSF2BP</name>
    <name evidence="2" type="ORF">EYF80_046860</name>
</gene>
<evidence type="ECO:0000313" key="2">
    <source>
        <dbReference type="EMBL" id="TNN42939.1"/>
    </source>
</evidence>
<organism evidence="2 3">
    <name type="scientific">Liparis tanakae</name>
    <name type="common">Tanaka's snailfish</name>
    <dbReference type="NCBI Taxonomy" id="230148"/>
    <lineage>
        <taxon>Eukaryota</taxon>
        <taxon>Metazoa</taxon>
        <taxon>Chordata</taxon>
        <taxon>Craniata</taxon>
        <taxon>Vertebrata</taxon>
        <taxon>Euteleostomi</taxon>
        <taxon>Actinopterygii</taxon>
        <taxon>Neopterygii</taxon>
        <taxon>Teleostei</taxon>
        <taxon>Neoteleostei</taxon>
        <taxon>Acanthomorphata</taxon>
        <taxon>Eupercaria</taxon>
        <taxon>Perciformes</taxon>
        <taxon>Cottioidei</taxon>
        <taxon>Cottales</taxon>
        <taxon>Liparidae</taxon>
        <taxon>Liparis</taxon>
    </lineage>
</organism>
<name>A0A4Z2FP76_9TELE</name>
<dbReference type="AlphaFoldDB" id="A0A4Z2FP76"/>
<dbReference type="InterPro" id="IPR039584">
    <property type="entry name" value="HSF2BP"/>
</dbReference>
<dbReference type="Proteomes" id="UP000314294">
    <property type="component" value="Unassembled WGS sequence"/>
</dbReference>
<dbReference type="OrthoDB" id="10065854at2759"/>
<dbReference type="SUPFAM" id="SSF48371">
    <property type="entry name" value="ARM repeat"/>
    <property type="match status" value="1"/>
</dbReference>
<keyword evidence="3" id="KW-1185">Reference proteome</keyword>
<dbReference type="EMBL" id="SRLO01001001">
    <property type="protein sequence ID" value="TNN42939.1"/>
    <property type="molecule type" value="Genomic_DNA"/>
</dbReference>
<dbReference type="GO" id="GO:0005829">
    <property type="term" value="C:cytosol"/>
    <property type="evidence" value="ECO:0007669"/>
    <property type="project" value="TreeGrafter"/>
</dbReference>